<protein>
    <recommendedName>
        <fullName evidence="3">MAK10-like protein</fullName>
    </recommendedName>
</protein>
<name>A0ABQ4WY43_9ASTR</name>
<dbReference type="EMBL" id="BQNB010009030">
    <property type="protein sequence ID" value="GJS57765.1"/>
    <property type="molecule type" value="Genomic_DNA"/>
</dbReference>
<evidence type="ECO:0008006" key="3">
    <source>
        <dbReference type="Google" id="ProtNLM"/>
    </source>
</evidence>
<sequence length="494" mass="58570">MENLYPKHGLVSRTYYKKRTIDQSAGGKLRDRNAKESWALLEDLALYDNESWNDPRDFAKPVKAIALPQDVPSTSDRRLIELENQVQRLMEAHLALTQPTQVNKITTSCEICSGPHDTQYCMEDHEQAFVEPLRMTKVIKGEFEKLKDLNDEGVSLTCGTSLEVFNKEFNRMSGMDDDLFTYEVEVANIPCDSNKDDDSEQRVLHEANDDTGYDPSDVAFTEWLWSKKFNYKTIDHYRKKALWIYWIRGDDEVELTDKEFSDNEDEVAEVFRIDTNIFNFETPMCKTFKEFNYLLQIDPDLLTKDIEGFKTYEEYKDDWIYEWNKDIPWVDKKPWTNVGVWTEATPVKHYSYIVGNSLHYQDYEWYEALKDSELKEKALRNKAIMKGLISDDESCNDGWRRWESHEITFHDHDEIDYENETYNERQELCETHELQVCNMRRFEMIKYSFGQDEEYAAVKEDKYDDLARTSDDACRAYQEIFRIMDEGWMVTRAK</sequence>
<keyword evidence="2" id="KW-1185">Reference proteome</keyword>
<reference evidence="1" key="1">
    <citation type="journal article" date="2022" name="Int. J. Mol. Sci.">
        <title>Draft Genome of Tanacetum Coccineum: Genomic Comparison of Closely Related Tanacetum-Family Plants.</title>
        <authorList>
            <person name="Yamashiro T."/>
            <person name="Shiraishi A."/>
            <person name="Nakayama K."/>
            <person name="Satake H."/>
        </authorList>
    </citation>
    <scope>NUCLEOTIDE SEQUENCE</scope>
</reference>
<dbReference type="Proteomes" id="UP001151760">
    <property type="component" value="Unassembled WGS sequence"/>
</dbReference>
<proteinExistence type="predicted"/>
<evidence type="ECO:0000313" key="2">
    <source>
        <dbReference type="Proteomes" id="UP001151760"/>
    </source>
</evidence>
<organism evidence="1 2">
    <name type="scientific">Tanacetum coccineum</name>
    <dbReference type="NCBI Taxonomy" id="301880"/>
    <lineage>
        <taxon>Eukaryota</taxon>
        <taxon>Viridiplantae</taxon>
        <taxon>Streptophyta</taxon>
        <taxon>Embryophyta</taxon>
        <taxon>Tracheophyta</taxon>
        <taxon>Spermatophyta</taxon>
        <taxon>Magnoliopsida</taxon>
        <taxon>eudicotyledons</taxon>
        <taxon>Gunneridae</taxon>
        <taxon>Pentapetalae</taxon>
        <taxon>asterids</taxon>
        <taxon>campanulids</taxon>
        <taxon>Asterales</taxon>
        <taxon>Asteraceae</taxon>
        <taxon>Asteroideae</taxon>
        <taxon>Anthemideae</taxon>
        <taxon>Anthemidinae</taxon>
        <taxon>Tanacetum</taxon>
    </lineage>
</organism>
<accession>A0ABQ4WY43</accession>
<reference evidence="1" key="2">
    <citation type="submission" date="2022-01" db="EMBL/GenBank/DDBJ databases">
        <authorList>
            <person name="Yamashiro T."/>
            <person name="Shiraishi A."/>
            <person name="Satake H."/>
            <person name="Nakayama K."/>
        </authorList>
    </citation>
    <scope>NUCLEOTIDE SEQUENCE</scope>
</reference>
<evidence type="ECO:0000313" key="1">
    <source>
        <dbReference type="EMBL" id="GJS57765.1"/>
    </source>
</evidence>
<gene>
    <name evidence="1" type="ORF">Tco_0652549</name>
</gene>
<comment type="caution">
    <text evidence="1">The sequence shown here is derived from an EMBL/GenBank/DDBJ whole genome shotgun (WGS) entry which is preliminary data.</text>
</comment>